<sequence length="507" mass="55390">MTEGALREETEQPLDKNDGESNVVRGGQQHNEPLAVAAESTDEVAKGSEQETTPSSPPTSLAIERSMNIAHPSNISELELQQVARMNMFSHHAQAQAQSSRIIPAPNEQLPQQQSLFPVHPLISLTGIPLATVPPAPPPPTSLHSSLLVQLQLSQALASLPNNLSIFPPSPVPQASSTQMPLAPSLLGLPLLASLTQNFTAHGPLSQVTATQLQLASLLASAGQTAGQANHGLYMQPSPLTLATAHLLDQQLAASSNHHVARQATFPSQLIQSHEHTNRIEQLVAMLLSQQQLGITNTFSTQVPTPSLTNQGRWLLRQLSADTESNPRMAHVAVPAASAIQPHFLHSIPNPPLDNAMIDQRFGTIESSPSILQQLGSQASAPASTSLGSVFLHTLPSQLARNPTLDHRLYADQEAISESSPGPSHTKEKRWMMRYEELKQFQEKYGHCRVPHGYEENRKLSWWVMNQRAQYQMLKKGKPSWLSEDRVALLDRLGFDWNPIIGKSCKR</sequence>
<gene>
    <name evidence="3" type="ORF">ACHAWU_008531</name>
</gene>
<keyword evidence="4" id="KW-1185">Reference proteome</keyword>
<evidence type="ECO:0000313" key="3">
    <source>
        <dbReference type="EMBL" id="KAL3757370.1"/>
    </source>
</evidence>
<dbReference type="EMBL" id="JALLBG020000268">
    <property type="protein sequence ID" value="KAL3757370.1"/>
    <property type="molecule type" value="Genomic_DNA"/>
</dbReference>
<evidence type="ECO:0000256" key="1">
    <source>
        <dbReference type="SAM" id="MobiDB-lite"/>
    </source>
</evidence>
<feature type="compositionally biased region" description="Basic and acidic residues" evidence="1">
    <location>
        <begin position="1"/>
        <end position="19"/>
    </location>
</feature>
<accession>A0ABD3M002</accession>
<reference evidence="3 4" key="1">
    <citation type="submission" date="2024-10" db="EMBL/GenBank/DDBJ databases">
        <title>Updated reference genomes for cyclostephanoid diatoms.</title>
        <authorList>
            <person name="Roberts W.R."/>
            <person name="Alverson A.J."/>
        </authorList>
    </citation>
    <scope>NUCLEOTIDE SEQUENCE [LARGE SCALE GENOMIC DNA]</scope>
    <source>
        <strain evidence="3 4">AJA232-27</strain>
    </source>
</reference>
<name>A0ABD3M002_9STRA</name>
<dbReference type="Gene3D" id="6.10.140.530">
    <property type="match status" value="1"/>
</dbReference>
<dbReference type="PANTHER" id="PTHR33418:SF1">
    <property type="entry name" value="HELICASE-ASSOCIATED DOMAIN-CONTAINING PROTEIN"/>
    <property type="match status" value="1"/>
</dbReference>
<dbReference type="AlphaFoldDB" id="A0ABD3M002"/>
<feature type="domain" description="Helicase-associated" evidence="2">
    <location>
        <begin position="428"/>
        <end position="495"/>
    </location>
</feature>
<comment type="caution">
    <text evidence="3">The sequence shown here is derived from an EMBL/GenBank/DDBJ whole genome shotgun (WGS) entry which is preliminary data.</text>
</comment>
<dbReference type="Proteomes" id="UP001530293">
    <property type="component" value="Unassembled WGS sequence"/>
</dbReference>
<dbReference type="PANTHER" id="PTHR33418">
    <property type="entry name" value="HELICASE-ASSOCIATED"/>
    <property type="match status" value="1"/>
</dbReference>
<dbReference type="Pfam" id="PF03457">
    <property type="entry name" value="HA"/>
    <property type="match status" value="1"/>
</dbReference>
<dbReference type="InterPro" id="IPR005114">
    <property type="entry name" value="Helicase_assoc"/>
</dbReference>
<proteinExistence type="predicted"/>
<feature type="region of interest" description="Disordered" evidence="1">
    <location>
        <begin position="1"/>
        <end position="60"/>
    </location>
</feature>
<protein>
    <recommendedName>
        <fullName evidence="2">Helicase-associated domain-containing protein</fullName>
    </recommendedName>
</protein>
<organism evidence="3 4">
    <name type="scientific">Discostella pseudostelligera</name>
    <dbReference type="NCBI Taxonomy" id="259834"/>
    <lineage>
        <taxon>Eukaryota</taxon>
        <taxon>Sar</taxon>
        <taxon>Stramenopiles</taxon>
        <taxon>Ochrophyta</taxon>
        <taxon>Bacillariophyta</taxon>
        <taxon>Coscinodiscophyceae</taxon>
        <taxon>Thalassiosirophycidae</taxon>
        <taxon>Stephanodiscales</taxon>
        <taxon>Stephanodiscaceae</taxon>
        <taxon>Discostella</taxon>
    </lineage>
</organism>
<evidence type="ECO:0000259" key="2">
    <source>
        <dbReference type="Pfam" id="PF03457"/>
    </source>
</evidence>
<evidence type="ECO:0000313" key="4">
    <source>
        <dbReference type="Proteomes" id="UP001530293"/>
    </source>
</evidence>